<evidence type="ECO:0000313" key="10">
    <source>
        <dbReference type="Proteomes" id="UP000637423"/>
    </source>
</evidence>
<evidence type="ECO:0000256" key="2">
    <source>
        <dbReference type="ARBA" id="ARBA00011255"/>
    </source>
</evidence>
<dbReference type="GO" id="GO:0007155">
    <property type="term" value="P:cell adhesion"/>
    <property type="evidence" value="ECO:0007669"/>
    <property type="project" value="InterPro"/>
</dbReference>
<dbReference type="GO" id="GO:0009424">
    <property type="term" value="C:bacterial-type flagellum hook"/>
    <property type="evidence" value="ECO:0007669"/>
    <property type="project" value="UniProtKB-UniRule"/>
</dbReference>
<keyword evidence="9" id="KW-0969">Cilium</keyword>
<feature type="domain" description="Flagellar hook-associated protein 2 C-terminal" evidence="8">
    <location>
        <begin position="242"/>
        <end position="433"/>
    </location>
</feature>
<reference evidence="9" key="1">
    <citation type="journal article" date="2014" name="Int. J. Syst. Evol. Microbiol.">
        <title>Complete genome sequence of Corynebacterium casei LMG S-19264T (=DSM 44701T), isolated from a smear-ripened cheese.</title>
        <authorList>
            <consortium name="US DOE Joint Genome Institute (JGI-PGF)"/>
            <person name="Walter F."/>
            <person name="Albersmeier A."/>
            <person name="Kalinowski J."/>
            <person name="Ruckert C."/>
        </authorList>
    </citation>
    <scope>NUCLEOTIDE SEQUENCE</scope>
    <source>
        <strain evidence="9">CGMCC 1.10998</strain>
    </source>
</reference>
<dbReference type="RefSeq" id="WP_188564450.1">
    <property type="nucleotide sequence ID" value="NZ_BMED01000001.1"/>
</dbReference>
<organism evidence="9 10">
    <name type="scientific">Undibacterium terreum</name>
    <dbReference type="NCBI Taxonomy" id="1224302"/>
    <lineage>
        <taxon>Bacteria</taxon>
        <taxon>Pseudomonadati</taxon>
        <taxon>Pseudomonadota</taxon>
        <taxon>Betaproteobacteria</taxon>
        <taxon>Burkholderiales</taxon>
        <taxon>Oxalobacteraceae</taxon>
        <taxon>Undibacterium</taxon>
    </lineage>
</organism>
<dbReference type="InterPro" id="IPR040026">
    <property type="entry name" value="FliD"/>
</dbReference>
<feature type="region of interest" description="Disordered" evidence="6">
    <location>
        <begin position="1"/>
        <end position="22"/>
    </location>
</feature>
<gene>
    <name evidence="9" type="primary">fliD</name>
    <name evidence="9" type="ORF">GCM10011396_05560</name>
</gene>
<keyword evidence="9" id="KW-0966">Cell projection</keyword>
<keyword evidence="3" id="KW-0175">Coiled coil</keyword>
<dbReference type="GO" id="GO:0071973">
    <property type="term" value="P:bacterial-type flagellum-dependent cell motility"/>
    <property type="evidence" value="ECO:0007669"/>
    <property type="project" value="TreeGrafter"/>
</dbReference>
<comment type="caution">
    <text evidence="9">The sequence shown here is derived from an EMBL/GenBank/DDBJ whole genome shotgun (WGS) entry which is preliminary data.</text>
</comment>
<dbReference type="PANTHER" id="PTHR30288:SF0">
    <property type="entry name" value="FLAGELLAR HOOK-ASSOCIATED PROTEIN 2"/>
    <property type="match status" value="1"/>
</dbReference>
<sequence>MRVTTFTPGYTPPASSSGSNGSASVDIYNKVSQMMQSQNTIAPKLNAAIATDQATLSGLGKLSSLLSVFQGLANSVSGAGMLAAATSSDKTVLTASTSSTSAAGSYEINVKQLAQAQTLVSKSVSSATTALGAGNTKAASSTIKFEFGTTNGNQFTPGRDSAKTVSIPNGASLQDIATAINQANIGAKASVVQKGDGYALVLNSPSGAASSMRIGVDGDTALQGLIGFDPAGTKGLTQTAAAQDAQLTVDGNTVSSATNTVTGKDSLAGITLNLTATGRTTLTVQQNSSQIANNVTTLVNNYNALNSSLNNLKQGDLKSDGIAGNIKTQMNAIVSGVSGSLSAIGITVAANGDMQIDKTKLQNAIASDPDTVSKLFTNSGNGIADRWSKQITGLNGADGSIAKDKSKVNKDIAALTTQKDTVTKALTAQANALVDFYTKQSQQSGTGITGQDGQPHSLFDMLG</sequence>
<evidence type="ECO:0000256" key="6">
    <source>
        <dbReference type="SAM" id="MobiDB-lite"/>
    </source>
</evidence>
<protein>
    <recommendedName>
        <fullName evidence="5">Flagellar hook-associated protein 2</fullName>
        <shortName evidence="5">HAP2</shortName>
    </recommendedName>
    <alternativeName>
        <fullName evidence="5">Flagellar cap protein</fullName>
    </alternativeName>
</protein>
<proteinExistence type="inferred from homology"/>
<comment type="function">
    <text evidence="5">Required for morphogenesis and for the elongation of the flagellar filament by facilitating polymerization of the flagellin monomers at the tip of growing filament. Forms a capping structure, which prevents flagellin subunits (transported through the central channel of the flagellum) from leaking out without polymerization at the distal end.</text>
</comment>
<feature type="region of interest" description="Disordered" evidence="6">
    <location>
        <begin position="443"/>
        <end position="463"/>
    </location>
</feature>
<evidence type="ECO:0000313" key="9">
    <source>
        <dbReference type="EMBL" id="GGC61500.1"/>
    </source>
</evidence>
<dbReference type="InterPro" id="IPR003481">
    <property type="entry name" value="FliD_N"/>
</dbReference>
<name>A0A916XCE1_9BURK</name>
<reference evidence="9" key="2">
    <citation type="submission" date="2020-09" db="EMBL/GenBank/DDBJ databases">
        <authorList>
            <person name="Sun Q."/>
            <person name="Zhou Y."/>
        </authorList>
    </citation>
    <scope>NUCLEOTIDE SEQUENCE</scope>
    <source>
        <strain evidence="9">CGMCC 1.10998</strain>
    </source>
</reference>
<evidence type="ECO:0000259" key="7">
    <source>
        <dbReference type="Pfam" id="PF02465"/>
    </source>
</evidence>
<keyword evidence="5" id="KW-0964">Secreted</keyword>
<accession>A0A916XCE1</accession>
<comment type="similarity">
    <text evidence="1 5">Belongs to the FliD family.</text>
</comment>
<evidence type="ECO:0000256" key="5">
    <source>
        <dbReference type="RuleBase" id="RU362066"/>
    </source>
</evidence>
<evidence type="ECO:0000259" key="8">
    <source>
        <dbReference type="Pfam" id="PF07195"/>
    </source>
</evidence>
<keyword evidence="4 5" id="KW-0975">Bacterial flagellum</keyword>
<evidence type="ECO:0000256" key="1">
    <source>
        <dbReference type="ARBA" id="ARBA00009764"/>
    </source>
</evidence>
<dbReference type="EMBL" id="BMED01000001">
    <property type="protein sequence ID" value="GGC61500.1"/>
    <property type="molecule type" value="Genomic_DNA"/>
</dbReference>
<evidence type="ECO:0000256" key="4">
    <source>
        <dbReference type="ARBA" id="ARBA00023143"/>
    </source>
</evidence>
<dbReference type="Proteomes" id="UP000637423">
    <property type="component" value="Unassembled WGS sequence"/>
</dbReference>
<dbReference type="AlphaFoldDB" id="A0A916XCE1"/>
<dbReference type="PANTHER" id="PTHR30288">
    <property type="entry name" value="FLAGELLAR CAP/ASSEMBLY PROTEIN FLID"/>
    <property type="match status" value="1"/>
</dbReference>
<comment type="subcellular location">
    <subcellularLocation>
        <location evidence="5">Secreted</location>
    </subcellularLocation>
    <subcellularLocation>
        <location evidence="5">Bacterial flagellum</location>
    </subcellularLocation>
</comment>
<feature type="domain" description="Flagellar hook-associated protein 2 N-terminal" evidence="7">
    <location>
        <begin position="25"/>
        <end position="117"/>
    </location>
</feature>
<keyword evidence="10" id="KW-1185">Reference proteome</keyword>
<keyword evidence="9" id="KW-0282">Flagellum</keyword>
<evidence type="ECO:0000256" key="3">
    <source>
        <dbReference type="ARBA" id="ARBA00023054"/>
    </source>
</evidence>
<dbReference type="Pfam" id="PF02465">
    <property type="entry name" value="FliD_N"/>
    <property type="match status" value="1"/>
</dbReference>
<dbReference type="Pfam" id="PF07195">
    <property type="entry name" value="FliD_C"/>
    <property type="match status" value="1"/>
</dbReference>
<dbReference type="InterPro" id="IPR010809">
    <property type="entry name" value="FliD_C"/>
</dbReference>
<comment type="subunit">
    <text evidence="2 5">Homopentamer.</text>
</comment>
<feature type="compositionally biased region" description="Low complexity" evidence="6">
    <location>
        <begin position="443"/>
        <end position="454"/>
    </location>
</feature>
<dbReference type="GO" id="GO:0005576">
    <property type="term" value="C:extracellular region"/>
    <property type="evidence" value="ECO:0007669"/>
    <property type="project" value="UniProtKB-SubCell"/>
</dbReference>
<dbReference type="GO" id="GO:0009421">
    <property type="term" value="C:bacterial-type flagellum filament cap"/>
    <property type="evidence" value="ECO:0007669"/>
    <property type="project" value="InterPro"/>
</dbReference>